<comment type="similarity">
    <text evidence="2">Belongs to the acylphosphatase family.</text>
</comment>
<proteinExistence type="inferred from homology"/>
<dbReference type="InterPro" id="IPR017968">
    <property type="entry name" value="Acylphosphatase_CS"/>
</dbReference>
<dbReference type="SUPFAM" id="SSF54975">
    <property type="entry name" value="Acylphosphatase/BLUF domain-like"/>
    <property type="match status" value="1"/>
</dbReference>
<dbReference type="Pfam" id="PF00708">
    <property type="entry name" value="Acylphosphatase"/>
    <property type="match status" value="1"/>
</dbReference>
<accession>A0A9W9PR35</accession>
<dbReference type="Gene3D" id="3.30.70.100">
    <property type="match status" value="1"/>
</dbReference>
<dbReference type="OrthoDB" id="7961613at2759"/>
<dbReference type="PROSITE" id="PS00151">
    <property type="entry name" value="ACYLPHOSPHATASE_2"/>
    <property type="match status" value="1"/>
</dbReference>
<dbReference type="Proteomes" id="UP001147746">
    <property type="component" value="Unassembled WGS sequence"/>
</dbReference>
<reference evidence="4" key="1">
    <citation type="submission" date="2022-12" db="EMBL/GenBank/DDBJ databases">
        <authorList>
            <person name="Petersen C."/>
        </authorList>
    </citation>
    <scope>NUCLEOTIDE SEQUENCE</scope>
    <source>
        <strain evidence="4">IBT 21472</strain>
    </source>
</reference>
<evidence type="ECO:0000313" key="4">
    <source>
        <dbReference type="EMBL" id="KAJ5303094.1"/>
    </source>
</evidence>
<comment type="catalytic activity">
    <reaction evidence="1">
        <text>an acyl phosphate + H2O = a carboxylate + phosphate + H(+)</text>
        <dbReference type="Rhea" id="RHEA:14965"/>
        <dbReference type="ChEBI" id="CHEBI:15377"/>
        <dbReference type="ChEBI" id="CHEBI:15378"/>
        <dbReference type="ChEBI" id="CHEBI:29067"/>
        <dbReference type="ChEBI" id="CHEBI:43474"/>
        <dbReference type="ChEBI" id="CHEBI:59918"/>
        <dbReference type="EC" id="3.6.1.7"/>
    </reaction>
</comment>
<dbReference type="InterPro" id="IPR020456">
    <property type="entry name" value="Acylphosphatase"/>
</dbReference>
<feature type="active site" evidence="1">
    <location>
        <position position="24"/>
    </location>
</feature>
<feature type="compositionally biased region" description="Basic and acidic residues" evidence="3">
    <location>
        <begin position="82"/>
        <end position="93"/>
    </location>
</feature>
<feature type="active site" evidence="1">
    <location>
        <position position="42"/>
    </location>
</feature>
<sequence>MADLVQILFSVSGSVQGPTLIIYRDFTQKAAVRQKLKGWCRNTTCGRVEGEVQGDQAAMKKFLQEIDKGPRMSHVVKVEKKNMEPHEREDSFEVLRTGESMFHSGS</sequence>
<evidence type="ECO:0000256" key="3">
    <source>
        <dbReference type="SAM" id="MobiDB-lite"/>
    </source>
</evidence>
<dbReference type="PANTHER" id="PTHR47268">
    <property type="entry name" value="ACYLPHOSPHATASE"/>
    <property type="match status" value="1"/>
</dbReference>
<evidence type="ECO:0000313" key="5">
    <source>
        <dbReference type="Proteomes" id="UP001147746"/>
    </source>
</evidence>
<evidence type="ECO:0000256" key="1">
    <source>
        <dbReference type="PROSITE-ProRule" id="PRU00520"/>
    </source>
</evidence>
<keyword evidence="1" id="KW-0378">Hydrolase</keyword>
<dbReference type="InterPro" id="IPR001792">
    <property type="entry name" value="Acylphosphatase-like_dom"/>
</dbReference>
<dbReference type="PANTHER" id="PTHR47268:SF4">
    <property type="entry name" value="ACYLPHOSPHATASE"/>
    <property type="match status" value="1"/>
</dbReference>
<keyword evidence="5" id="KW-1185">Reference proteome</keyword>
<protein>
    <recommendedName>
        <fullName evidence="1">acylphosphatase</fullName>
        <ecNumber evidence="1">3.6.1.7</ecNumber>
    </recommendedName>
</protein>
<comment type="caution">
    <text evidence="4">The sequence shown here is derived from an EMBL/GenBank/DDBJ whole genome shotgun (WGS) entry which is preliminary data.</text>
</comment>
<organism evidence="4 5">
    <name type="scientific">Penicillium atrosanguineum</name>
    <dbReference type="NCBI Taxonomy" id="1132637"/>
    <lineage>
        <taxon>Eukaryota</taxon>
        <taxon>Fungi</taxon>
        <taxon>Dikarya</taxon>
        <taxon>Ascomycota</taxon>
        <taxon>Pezizomycotina</taxon>
        <taxon>Eurotiomycetes</taxon>
        <taxon>Eurotiomycetidae</taxon>
        <taxon>Eurotiales</taxon>
        <taxon>Aspergillaceae</taxon>
        <taxon>Penicillium</taxon>
    </lineage>
</organism>
<dbReference type="PROSITE" id="PS51160">
    <property type="entry name" value="ACYLPHOSPHATASE_3"/>
    <property type="match status" value="1"/>
</dbReference>
<evidence type="ECO:0000256" key="2">
    <source>
        <dbReference type="RuleBase" id="RU004168"/>
    </source>
</evidence>
<dbReference type="InterPro" id="IPR036046">
    <property type="entry name" value="Acylphosphatase-like_dom_sf"/>
</dbReference>
<dbReference type="AlphaFoldDB" id="A0A9W9PR35"/>
<feature type="region of interest" description="Disordered" evidence="3">
    <location>
        <begin position="82"/>
        <end position="106"/>
    </location>
</feature>
<dbReference type="EMBL" id="JAPZBO010000009">
    <property type="protein sequence ID" value="KAJ5303094.1"/>
    <property type="molecule type" value="Genomic_DNA"/>
</dbReference>
<gene>
    <name evidence="4" type="ORF">N7476_009893</name>
</gene>
<dbReference type="EC" id="3.6.1.7" evidence="1"/>
<name>A0A9W9PR35_9EURO</name>
<dbReference type="GO" id="GO:0003998">
    <property type="term" value="F:acylphosphatase activity"/>
    <property type="evidence" value="ECO:0007669"/>
    <property type="project" value="UniProtKB-EC"/>
</dbReference>
<reference evidence="4" key="2">
    <citation type="journal article" date="2023" name="IMA Fungus">
        <title>Comparative genomic study of the Penicillium genus elucidates a diverse pangenome and 15 lateral gene transfer events.</title>
        <authorList>
            <person name="Petersen C."/>
            <person name="Sorensen T."/>
            <person name="Nielsen M.R."/>
            <person name="Sondergaard T.E."/>
            <person name="Sorensen J.L."/>
            <person name="Fitzpatrick D.A."/>
            <person name="Frisvad J.C."/>
            <person name="Nielsen K.L."/>
        </authorList>
    </citation>
    <scope>NUCLEOTIDE SEQUENCE</scope>
    <source>
        <strain evidence="4">IBT 21472</strain>
    </source>
</reference>